<dbReference type="AlphaFoldDB" id="A0A1V0AAK8"/>
<proteinExistence type="predicted"/>
<evidence type="ECO:0000313" key="2">
    <source>
        <dbReference type="Proteomes" id="UP000190797"/>
    </source>
</evidence>
<gene>
    <name evidence="1" type="ORF">BKM31_42405</name>
</gene>
<dbReference type="Proteomes" id="UP000190797">
    <property type="component" value="Chromosome"/>
</dbReference>
<protein>
    <submittedName>
        <fullName evidence="1">Uncharacterized protein</fullName>
    </submittedName>
</protein>
<evidence type="ECO:0000313" key="1">
    <source>
        <dbReference type="EMBL" id="AQZ67227.1"/>
    </source>
</evidence>
<dbReference type="KEGG" id="noa:BKM31_42405"/>
<accession>A0A1V0AAK8</accession>
<name>A0A1V0AAK8_9ACTN</name>
<organism evidence="1 2">
    <name type="scientific">[Actinomadura] parvosata subsp. kistnae</name>
    <dbReference type="NCBI Taxonomy" id="1909395"/>
    <lineage>
        <taxon>Bacteria</taxon>
        <taxon>Bacillati</taxon>
        <taxon>Actinomycetota</taxon>
        <taxon>Actinomycetes</taxon>
        <taxon>Streptosporangiales</taxon>
        <taxon>Streptosporangiaceae</taxon>
        <taxon>Nonomuraea</taxon>
    </lineage>
</organism>
<keyword evidence="2" id="KW-1185">Reference proteome</keyword>
<reference evidence="2" key="1">
    <citation type="journal article" date="2017" name="Med. Chem. Commun.">
        <title>Nonomuraea sp. ATCC 55076 harbours the largest actinomycete chromosome to date and the kistamicin biosynthetic gene cluster.</title>
        <authorList>
            <person name="Nazari B."/>
            <person name="Forneris C.C."/>
            <person name="Gibson M.I."/>
            <person name="Moon K."/>
            <person name="Schramma K.R."/>
            <person name="Seyedsayamdost M.R."/>
        </authorList>
    </citation>
    <scope>NUCLEOTIDE SEQUENCE [LARGE SCALE GENOMIC DNA]</scope>
    <source>
        <strain evidence="2">ATCC 55076</strain>
    </source>
</reference>
<dbReference type="EMBL" id="CP017717">
    <property type="protein sequence ID" value="AQZ67227.1"/>
    <property type="molecule type" value="Genomic_DNA"/>
</dbReference>
<sequence>MDPGAFHQVEAHDPEYVRDDAALQRRKAPGEARAFRVVPFVISCGEYVRDPLVDALFLAVDAFGIDPEQDIHPVSGTGGHLWGRDAAVEPE</sequence>